<evidence type="ECO:0000313" key="1">
    <source>
        <dbReference type="EMBL" id="NKI88407.1"/>
    </source>
</evidence>
<sequence>MRRWLARFQLLKTRAGLASSGHSWLGRRPAQVVPTDGK</sequence>
<organism evidence="1 2">
    <name type="scientific">Hymenobacter artigasi</name>
    <dbReference type="NCBI Taxonomy" id="2719616"/>
    <lineage>
        <taxon>Bacteria</taxon>
        <taxon>Pseudomonadati</taxon>
        <taxon>Bacteroidota</taxon>
        <taxon>Cytophagia</taxon>
        <taxon>Cytophagales</taxon>
        <taxon>Hymenobacteraceae</taxon>
        <taxon>Hymenobacter</taxon>
    </lineage>
</organism>
<reference evidence="1 2" key="1">
    <citation type="submission" date="2020-03" db="EMBL/GenBank/DDBJ databases">
        <title>Genomic Encyclopedia of Type Strains, Phase IV (KMG-V): Genome sequencing to study the core and pangenomes of soil and plant-associated prokaryotes.</title>
        <authorList>
            <person name="Whitman W."/>
        </authorList>
    </citation>
    <scope>NUCLEOTIDE SEQUENCE [LARGE SCALE GENOMIC DNA]</scope>
    <source>
        <strain evidence="1 2">1B</strain>
    </source>
</reference>
<gene>
    <name evidence="1" type="ORF">HBN54_000994</name>
</gene>
<dbReference type="EMBL" id="JAAVTK010000002">
    <property type="protein sequence ID" value="NKI88407.1"/>
    <property type="molecule type" value="Genomic_DNA"/>
</dbReference>
<protein>
    <submittedName>
        <fullName evidence="1">Uncharacterized protein</fullName>
    </submittedName>
</protein>
<evidence type="ECO:0000313" key="2">
    <source>
        <dbReference type="Proteomes" id="UP000717634"/>
    </source>
</evidence>
<proteinExistence type="predicted"/>
<name>A0ABX1HDZ7_9BACT</name>
<dbReference type="Proteomes" id="UP000717634">
    <property type="component" value="Unassembled WGS sequence"/>
</dbReference>
<keyword evidence="2" id="KW-1185">Reference proteome</keyword>
<comment type="caution">
    <text evidence="1">The sequence shown here is derived from an EMBL/GenBank/DDBJ whole genome shotgun (WGS) entry which is preliminary data.</text>
</comment>
<accession>A0ABX1HDZ7</accession>